<protein>
    <submittedName>
        <fullName evidence="1">Uncharacterized protein</fullName>
    </submittedName>
</protein>
<name>A0A3G3JW90_9BACL</name>
<organism evidence="1 2">
    <name type="scientific">Cohnella candidum</name>
    <dbReference type="NCBI Taxonomy" id="2674991"/>
    <lineage>
        <taxon>Bacteria</taxon>
        <taxon>Bacillati</taxon>
        <taxon>Bacillota</taxon>
        <taxon>Bacilli</taxon>
        <taxon>Bacillales</taxon>
        <taxon>Paenibacillaceae</taxon>
        <taxon>Cohnella</taxon>
    </lineage>
</organism>
<dbReference type="Proteomes" id="UP000269097">
    <property type="component" value="Chromosome"/>
</dbReference>
<dbReference type="EMBL" id="CP033433">
    <property type="protein sequence ID" value="AYQ72498.1"/>
    <property type="molecule type" value="Genomic_DNA"/>
</dbReference>
<gene>
    <name evidence="1" type="ORF">EAV92_07915</name>
</gene>
<accession>A0A3G3JW90</accession>
<keyword evidence="2" id="KW-1185">Reference proteome</keyword>
<dbReference type="KEGG" id="coh:EAV92_07915"/>
<dbReference type="AlphaFoldDB" id="A0A3G3JW90"/>
<dbReference type="Gene3D" id="2.40.30.10">
    <property type="entry name" value="Translation factors"/>
    <property type="match status" value="1"/>
</dbReference>
<sequence length="132" mass="15818">MWVPYEKIRNHPQDFNVKYHFYLPQEGGRKKIPYQGYRCDFAYEEYYVEDKSIYAIHPEFEDELGNIILVDDKPVRASGTARMWILFQEMREKVHRNRIKVGTKGYFMEGSRRVGEVEVIEIIGLHTNKEKL</sequence>
<reference evidence="1 2" key="1">
    <citation type="submission" date="2018-10" db="EMBL/GenBank/DDBJ databases">
        <title>Genome Sequence of Cohnella sp.</title>
        <authorList>
            <person name="Srinivasan S."/>
            <person name="Kim M.K."/>
        </authorList>
    </citation>
    <scope>NUCLEOTIDE SEQUENCE [LARGE SCALE GENOMIC DNA]</scope>
    <source>
        <strain evidence="1 2">18JY8-7</strain>
    </source>
</reference>
<dbReference type="RefSeq" id="WP_123040558.1">
    <property type="nucleotide sequence ID" value="NZ_CP033433.1"/>
</dbReference>
<evidence type="ECO:0000313" key="2">
    <source>
        <dbReference type="Proteomes" id="UP000269097"/>
    </source>
</evidence>
<proteinExistence type="predicted"/>
<evidence type="ECO:0000313" key="1">
    <source>
        <dbReference type="EMBL" id="AYQ72498.1"/>
    </source>
</evidence>